<keyword evidence="10" id="KW-0804">Transcription</keyword>
<dbReference type="Pfam" id="PF02742">
    <property type="entry name" value="Fe_dep_repr_C"/>
    <property type="match status" value="1"/>
</dbReference>
<keyword evidence="6" id="KW-0678">Repressor</keyword>
<comment type="subcellular location">
    <subcellularLocation>
        <location evidence="1">Cytoplasm</location>
    </subcellularLocation>
</comment>
<dbReference type="Gene3D" id="1.10.60.10">
    <property type="entry name" value="Iron dependent repressor, metal binding and dimerisation domain"/>
    <property type="match status" value="1"/>
</dbReference>
<sequence length="216" mass="24544">MHSFTEENYLKAIFHLLLKTQSATTNEIAAATGTKAASVTDMLKKLAEKKLINYARYQGVTLTDSGERIAVGIVRKHRLWEHFLVDKLKFKWDEVHEMAEELEHISSTELINRLDEFMGRPQFDPHGDPIPDCNGRMNNQHLQSALHLKKDQTGKIAAVADHSPAFLQYLEKTQLTIGQTITVTELTDYDMALVLNNSQNEFNISREVAKNLLILV</sequence>
<dbReference type="InterPro" id="IPR022687">
    <property type="entry name" value="HTH_DTXR"/>
</dbReference>
<comment type="similarity">
    <text evidence="2">Belongs to the DtxR/MntR family.</text>
</comment>
<evidence type="ECO:0000313" key="15">
    <source>
        <dbReference type="EMBL" id="MVN89539.1"/>
    </source>
</evidence>
<evidence type="ECO:0000256" key="4">
    <source>
        <dbReference type="ARBA" id="ARBA00022386"/>
    </source>
</evidence>
<dbReference type="InterPro" id="IPR036421">
    <property type="entry name" value="Fe_dep_repressor_sf"/>
</dbReference>
<evidence type="ECO:0000256" key="12">
    <source>
        <dbReference type="ARBA" id="ARBA00025185"/>
    </source>
</evidence>
<evidence type="ECO:0000259" key="14">
    <source>
        <dbReference type="PROSITE" id="PS50944"/>
    </source>
</evidence>
<evidence type="ECO:0000256" key="8">
    <source>
        <dbReference type="ARBA" id="ARBA00023125"/>
    </source>
</evidence>
<dbReference type="GO" id="GO:0003700">
    <property type="term" value="F:DNA-binding transcription factor activity"/>
    <property type="evidence" value="ECO:0007669"/>
    <property type="project" value="InterPro"/>
</dbReference>
<dbReference type="OrthoDB" id="9791355at2"/>
<dbReference type="PANTHER" id="PTHR33238">
    <property type="entry name" value="IRON (METAL) DEPENDENT REPRESSOR, DTXR FAMILY"/>
    <property type="match status" value="1"/>
</dbReference>
<dbReference type="GO" id="GO:0046983">
    <property type="term" value="F:protein dimerization activity"/>
    <property type="evidence" value="ECO:0007669"/>
    <property type="project" value="InterPro"/>
</dbReference>
<comment type="function">
    <text evidence="12">In the presence of manganese, represses expression of mntH and mntS. Up-regulates expression of mntP.</text>
</comment>
<dbReference type="GO" id="GO:0005737">
    <property type="term" value="C:cytoplasm"/>
    <property type="evidence" value="ECO:0007669"/>
    <property type="project" value="UniProtKB-SubCell"/>
</dbReference>
<dbReference type="PANTHER" id="PTHR33238:SF11">
    <property type="entry name" value="TRANSCRIPTIONAL REGULATOR MNTR"/>
    <property type="match status" value="1"/>
</dbReference>
<dbReference type="InterPro" id="IPR050536">
    <property type="entry name" value="DtxR_MntR_Metal-Reg"/>
</dbReference>
<dbReference type="Pfam" id="PF01325">
    <property type="entry name" value="Fe_dep_repress"/>
    <property type="match status" value="1"/>
</dbReference>
<gene>
    <name evidence="15" type="ORF">GO816_00200</name>
</gene>
<reference evidence="15 16" key="1">
    <citation type="submission" date="2019-12" db="EMBL/GenBank/DDBJ databases">
        <title>Mucilaginibacter sp. HME9299 genome sequencing and assembly.</title>
        <authorList>
            <person name="Kang H."/>
            <person name="Kim H."/>
            <person name="Joh K."/>
        </authorList>
    </citation>
    <scope>NUCLEOTIDE SEQUENCE [LARGE SCALE GENOMIC DNA]</scope>
    <source>
        <strain evidence="15 16">HME9299</strain>
    </source>
</reference>
<evidence type="ECO:0000256" key="11">
    <source>
        <dbReference type="ARBA" id="ARBA00023211"/>
    </source>
</evidence>
<dbReference type="InterPro" id="IPR007167">
    <property type="entry name" value="Fe-transptr_FeoA-like"/>
</dbReference>
<dbReference type="InterPro" id="IPR022689">
    <property type="entry name" value="Iron_dep_repressor"/>
</dbReference>
<dbReference type="GO" id="GO:0046914">
    <property type="term" value="F:transition metal ion binding"/>
    <property type="evidence" value="ECO:0007669"/>
    <property type="project" value="InterPro"/>
</dbReference>
<keyword evidence="8" id="KW-0238">DNA-binding</keyword>
<organism evidence="15 16">
    <name type="scientific">Mucilaginibacter aquatilis</name>
    <dbReference type="NCBI Taxonomy" id="1517760"/>
    <lineage>
        <taxon>Bacteria</taxon>
        <taxon>Pseudomonadati</taxon>
        <taxon>Bacteroidota</taxon>
        <taxon>Sphingobacteriia</taxon>
        <taxon>Sphingobacteriales</taxon>
        <taxon>Sphingobacteriaceae</taxon>
        <taxon>Mucilaginibacter</taxon>
    </lineage>
</organism>
<evidence type="ECO:0000256" key="5">
    <source>
        <dbReference type="ARBA" id="ARBA00022490"/>
    </source>
</evidence>
<feature type="domain" description="HTH dtxR-type" evidence="14">
    <location>
        <begin position="1"/>
        <end position="63"/>
    </location>
</feature>
<evidence type="ECO:0000256" key="1">
    <source>
        <dbReference type="ARBA" id="ARBA00004496"/>
    </source>
</evidence>
<protein>
    <recommendedName>
        <fullName evidence="4">Transcriptional regulator MntR</fullName>
    </recommendedName>
    <alternativeName>
        <fullName evidence="13">Manganese transport regulator</fullName>
    </alternativeName>
</protein>
<accession>A0A6I4I7T6</accession>
<dbReference type="Pfam" id="PF04023">
    <property type="entry name" value="FeoA"/>
    <property type="match status" value="1"/>
</dbReference>
<dbReference type="PROSITE" id="PS50944">
    <property type="entry name" value="HTH_DTXR"/>
    <property type="match status" value="1"/>
</dbReference>
<dbReference type="InterPro" id="IPR036390">
    <property type="entry name" value="WH_DNA-bd_sf"/>
</dbReference>
<dbReference type="AlphaFoldDB" id="A0A6I4I7T6"/>
<dbReference type="EMBL" id="WQLA01000001">
    <property type="protein sequence ID" value="MVN89539.1"/>
    <property type="molecule type" value="Genomic_DNA"/>
</dbReference>
<dbReference type="InterPro" id="IPR001367">
    <property type="entry name" value="Fe_dep_repressor"/>
</dbReference>
<keyword evidence="5" id="KW-0963">Cytoplasm</keyword>
<comment type="caution">
    <text evidence="15">The sequence shown here is derived from an EMBL/GenBank/DDBJ whole genome shotgun (WGS) entry which is preliminary data.</text>
</comment>
<evidence type="ECO:0000313" key="16">
    <source>
        <dbReference type="Proteomes" id="UP000434850"/>
    </source>
</evidence>
<dbReference type="SUPFAM" id="SSF47979">
    <property type="entry name" value="Iron-dependent repressor protein, dimerization domain"/>
    <property type="match status" value="1"/>
</dbReference>
<dbReference type="InterPro" id="IPR038157">
    <property type="entry name" value="FeoA_core_dom"/>
</dbReference>
<dbReference type="Gene3D" id="2.30.30.90">
    <property type="match status" value="1"/>
</dbReference>
<keyword evidence="16" id="KW-1185">Reference proteome</keyword>
<dbReference type="SMART" id="SM00529">
    <property type="entry name" value="HTH_DTXR"/>
    <property type="match status" value="1"/>
</dbReference>
<dbReference type="SUPFAM" id="SSF46785">
    <property type="entry name" value="Winged helix' DNA-binding domain"/>
    <property type="match status" value="1"/>
</dbReference>
<name>A0A6I4I7T6_9SPHI</name>
<evidence type="ECO:0000256" key="7">
    <source>
        <dbReference type="ARBA" id="ARBA00023015"/>
    </source>
</evidence>
<dbReference type="Proteomes" id="UP000434850">
    <property type="component" value="Unassembled WGS sequence"/>
</dbReference>
<dbReference type="InterPro" id="IPR036388">
    <property type="entry name" value="WH-like_DNA-bd_sf"/>
</dbReference>
<keyword evidence="9" id="KW-0010">Activator</keyword>
<evidence type="ECO:0000256" key="13">
    <source>
        <dbReference type="ARBA" id="ARBA00032593"/>
    </source>
</evidence>
<evidence type="ECO:0000256" key="6">
    <source>
        <dbReference type="ARBA" id="ARBA00022491"/>
    </source>
</evidence>
<dbReference type="GO" id="GO:0003677">
    <property type="term" value="F:DNA binding"/>
    <property type="evidence" value="ECO:0007669"/>
    <property type="project" value="UniProtKB-KW"/>
</dbReference>
<evidence type="ECO:0000256" key="3">
    <source>
        <dbReference type="ARBA" id="ARBA00011738"/>
    </source>
</evidence>
<evidence type="ECO:0000256" key="9">
    <source>
        <dbReference type="ARBA" id="ARBA00023159"/>
    </source>
</evidence>
<dbReference type="Gene3D" id="1.10.10.10">
    <property type="entry name" value="Winged helix-like DNA-binding domain superfamily/Winged helix DNA-binding domain"/>
    <property type="match status" value="1"/>
</dbReference>
<keyword evidence="11" id="KW-0464">Manganese</keyword>
<proteinExistence type="inferred from homology"/>
<comment type="subunit">
    <text evidence="3">Homodimer.</text>
</comment>
<evidence type="ECO:0000256" key="10">
    <source>
        <dbReference type="ARBA" id="ARBA00023163"/>
    </source>
</evidence>
<dbReference type="RefSeq" id="WP_157539342.1">
    <property type="nucleotide sequence ID" value="NZ_WQLA01000001.1"/>
</dbReference>
<keyword evidence="7" id="KW-0805">Transcription regulation</keyword>
<evidence type="ECO:0000256" key="2">
    <source>
        <dbReference type="ARBA" id="ARBA00007871"/>
    </source>
</evidence>